<dbReference type="Gene3D" id="3.40.190.10">
    <property type="entry name" value="Periplasmic binding protein-like II"/>
    <property type="match status" value="1"/>
</dbReference>
<evidence type="ECO:0000256" key="1">
    <source>
        <dbReference type="SAM" id="SignalP"/>
    </source>
</evidence>
<reference evidence="3 4" key="1">
    <citation type="submission" date="2018-01" db="EMBL/GenBank/DDBJ databases">
        <title>The whole genome sequencing and assembly of Paenibacillus chitinolyticus KCCM 41400 strain.</title>
        <authorList>
            <person name="Kim J.-Y."/>
            <person name="Park M.-K."/>
            <person name="Lee Y.-J."/>
            <person name="Yi H."/>
            <person name="Bahn Y.-S."/>
            <person name="Kim J.F."/>
            <person name="Lee D.-W."/>
        </authorList>
    </citation>
    <scope>NUCLEOTIDE SEQUENCE [LARGE SCALE GENOMIC DNA]</scope>
    <source>
        <strain evidence="3 4">KCCM 41400</strain>
    </source>
</reference>
<proteinExistence type="predicted"/>
<dbReference type="EMBL" id="JAMDMJ010000008">
    <property type="protein sequence ID" value="MCY9595496.1"/>
    <property type="molecule type" value="Genomic_DNA"/>
</dbReference>
<dbReference type="InterPro" id="IPR050490">
    <property type="entry name" value="Bact_solute-bd_prot1"/>
</dbReference>
<dbReference type="SUPFAM" id="SSF53850">
    <property type="entry name" value="Periplasmic binding protein-like II"/>
    <property type="match status" value="1"/>
</dbReference>
<dbReference type="PROSITE" id="PS51257">
    <property type="entry name" value="PROKAR_LIPOPROTEIN"/>
    <property type="match status" value="1"/>
</dbReference>
<dbReference type="EMBL" id="CP026520">
    <property type="protein sequence ID" value="QAV17267.1"/>
    <property type="molecule type" value="Genomic_DNA"/>
</dbReference>
<organism evidence="3 4">
    <name type="scientific">Paenibacillus chitinolyticus</name>
    <dbReference type="NCBI Taxonomy" id="79263"/>
    <lineage>
        <taxon>Bacteria</taxon>
        <taxon>Bacillati</taxon>
        <taxon>Bacillota</taxon>
        <taxon>Bacilli</taxon>
        <taxon>Bacillales</taxon>
        <taxon>Paenibacillaceae</taxon>
        <taxon>Paenibacillus</taxon>
    </lineage>
</organism>
<dbReference type="AlphaFoldDB" id="A0A410WSM9"/>
<keyword evidence="5" id="KW-1185">Reference proteome</keyword>
<dbReference type="PANTHER" id="PTHR43649">
    <property type="entry name" value="ARABINOSE-BINDING PROTEIN-RELATED"/>
    <property type="match status" value="1"/>
</dbReference>
<sequence length="444" mass="50334">MKKATAWVLICVMLAITVLSGCGKSEESSAGKDSSGKQVTIKYYNWDNETQAQSTKKYIDQFQEKYPNIKVQHISLVPGNSLESLKKLDVLLTSGEKVDVVMFPSISELDTRVANKVLAPLDEFYAKDNVKPEEEYFVNPKFEGKYYGIQNNITTNFVLLNKDALDEAGLPVPKLGWTWDEFREYAKKLNKGEGTEKRYGAYFHNWPMYANPDAQIYMQHPFLTEEGKTNFDSPTYTYFFNLRRAMEKEDKTAKPYADVIGAKLNYRAEFFNQKAAMLLSGSWMISEIGDTQKFPHTFKTAVAPVPVQKKGDSTDMFMGGNYMSVGASSEHKQEAYQFMRFMSTNLTDARAELPGWKKGDAKPLAERLIGQNKDLYDVDSLMYTLFGAGIKALPPSKNSISYAAALDKILTDGFSMFILDNKKVEDVQKWMVDEANKVIEKNKK</sequence>
<dbReference type="GeneID" id="95374398"/>
<evidence type="ECO:0000313" key="3">
    <source>
        <dbReference type="EMBL" id="QAV17267.1"/>
    </source>
</evidence>
<dbReference type="PANTHER" id="PTHR43649:SF12">
    <property type="entry name" value="DIACETYLCHITOBIOSE BINDING PROTEIN DASA"/>
    <property type="match status" value="1"/>
</dbReference>
<dbReference type="Proteomes" id="UP001527202">
    <property type="component" value="Unassembled WGS sequence"/>
</dbReference>
<dbReference type="KEGG" id="pchi:PC41400_06150"/>
<dbReference type="OrthoDB" id="2643984at2"/>
<evidence type="ECO:0000313" key="2">
    <source>
        <dbReference type="EMBL" id="MCY9595496.1"/>
    </source>
</evidence>
<dbReference type="Proteomes" id="UP000288943">
    <property type="component" value="Chromosome"/>
</dbReference>
<evidence type="ECO:0000313" key="5">
    <source>
        <dbReference type="Proteomes" id="UP001527202"/>
    </source>
</evidence>
<feature type="signal peptide" evidence="1">
    <location>
        <begin position="1"/>
        <end position="21"/>
    </location>
</feature>
<gene>
    <name evidence="2" type="ORF">M5X16_06920</name>
    <name evidence="3" type="ORF">PC41400_06150</name>
</gene>
<evidence type="ECO:0000313" key="4">
    <source>
        <dbReference type="Proteomes" id="UP000288943"/>
    </source>
</evidence>
<dbReference type="InterPro" id="IPR006059">
    <property type="entry name" value="SBP"/>
</dbReference>
<accession>A0A410WSM9</accession>
<dbReference type="Pfam" id="PF01547">
    <property type="entry name" value="SBP_bac_1"/>
    <property type="match status" value="1"/>
</dbReference>
<protein>
    <submittedName>
        <fullName evidence="3">ABC transporter substrate-binding protein</fullName>
    </submittedName>
    <submittedName>
        <fullName evidence="2">Extracellular solute-binding protein</fullName>
    </submittedName>
</protein>
<name>A0A410WSM9_9BACL</name>
<feature type="chain" id="PRO_5038678021" evidence="1">
    <location>
        <begin position="22"/>
        <end position="444"/>
    </location>
</feature>
<keyword evidence="1" id="KW-0732">Signal</keyword>
<reference evidence="2 5" key="2">
    <citation type="submission" date="2022-05" db="EMBL/GenBank/DDBJ databases">
        <title>Genome Sequencing of Bee-Associated Microbes.</title>
        <authorList>
            <person name="Dunlap C."/>
        </authorList>
    </citation>
    <scope>NUCLEOTIDE SEQUENCE [LARGE SCALE GENOMIC DNA]</scope>
    <source>
        <strain evidence="2 5">NRRL B-23120</strain>
    </source>
</reference>
<dbReference type="RefSeq" id="WP_042229701.1">
    <property type="nucleotide sequence ID" value="NZ_CP026520.1"/>
</dbReference>